<comment type="caution">
    <text evidence="3">The sequence shown here is derived from an EMBL/GenBank/DDBJ whole genome shotgun (WGS) entry which is preliminary data.</text>
</comment>
<dbReference type="EMBL" id="MU842921">
    <property type="protein sequence ID" value="KAK2026129.1"/>
    <property type="molecule type" value="Genomic_DNA"/>
</dbReference>
<name>A0AAD9LYZ3_9PEZI</name>
<proteinExistence type="predicted"/>
<feature type="compositionally biased region" description="Basic and acidic residues" evidence="1">
    <location>
        <begin position="150"/>
        <end position="162"/>
    </location>
</feature>
<feature type="transmembrane region" description="Helical" evidence="2">
    <location>
        <begin position="36"/>
        <end position="55"/>
    </location>
</feature>
<gene>
    <name evidence="3" type="ORF">LX32DRAFT_595318</name>
</gene>
<evidence type="ECO:0000313" key="4">
    <source>
        <dbReference type="Proteomes" id="UP001232148"/>
    </source>
</evidence>
<keyword evidence="2" id="KW-0812">Transmembrane</keyword>
<evidence type="ECO:0000256" key="2">
    <source>
        <dbReference type="SAM" id="Phobius"/>
    </source>
</evidence>
<keyword evidence="2" id="KW-1133">Transmembrane helix</keyword>
<accession>A0AAD9LYZ3</accession>
<feature type="compositionally biased region" description="Basic and acidic residues" evidence="1">
    <location>
        <begin position="172"/>
        <end position="196"/>
    </location>
</feature>
<protein>
    <submittedName>
        <fullName evidence="3">Uncharacterized protein</fullName>
    </submittedName>
</protein>
<keyword evidence="4" id="KW-1185">Reference proteome</keyword>
<evidence type="ECO:0000313" key="3">
    <source>
        <dbReference type="EMBL" id="KAK2026129.1"/>
    </source>
</evidence>
<feature type="compositionally biased region" description="Low complexity" evidence="1">
    <location>
        <begin position="208"/>
        <end position="218"/>
    </location>
</feature>
<evidence type="ECO:0000256" key="1">
    <source>
        <dbReference type="SAM" id="MobiDB-lite"/>
    </source>
</evidence>
<dbReference type="Proteomes" id="UP001232148">
    <property type="component" value="Unassembled WGS sequence"/>
</dbReference>
<organism evidence="3 4">
    <name type="scientific">Colletotrichum zoysiae</name>
    <dbReference type="NCBI Taxonomy" id="1216348"/>
    <lineage>
        <taxon>Eukaryota</taxon>
        <taxon>Fungi</taxon>
        <taxon>Dikarya</taxon>
        <taxon>Ascomycota</taxon>
        <taxon>Pezizomycotina</taxon>
        <taxon>Sordariomycetes</taxon>
        <taxon>Hypocreomycetidae</taxon>
        <taxon>Glomerellales</taxon>
        <taxon>Glomerellaceae</taxon>
        <taxon>Colletotrichum</taxon>
        <taxon>Colletotrichum graminicola species complex</taxon>
    </lineage>
</organism>
<reference evidence="3" key="1">
    <citation type="submission" date="2021-06" db="EMBL/GenBank/DDBJ databases">
        <title>Comparative genomics, transcriptomics and evolutionary studies reveal genomic signatures of adaptation to plant cell wall in hemibiotrophic fungi.</title>
        <authorList>
            <consortium name="DOE Joint Genome Institute"/>
            <person name="Baroncelli R."/>
            <person name="Diaz J.F."/>
            <person name="Benocci T."/>
            <person name="Peng M."/>
            <person name="Battaglia E."/>
            <person name="Haridas S."/>
            <person name="Andreopoulos W."/>
            <person name="Labutti K."/>
            <person name="Pangilinan J."/>
            <person name="Floch G.L."/>
            <person name="Makela M.R."/>
            <person name="Henrissat B."/>
            <person name="Grigoriev I.V."/>
            <person name="Crouch J.A."/>
            <person name="De Vries R.P."/>
            <person name="Sukno S.A."/>
            <person name="Thon M.R."/>
        </authorList>
    </citation>
    <scope>NUCLEOTIDE SEQUENCE</scope>
    <source>
        <strain evidence="3">MAFF235873</strain>
    </source>
</reference>
<keyword evidence="2" id="KW-0472">Membrane</keyword>
<sequence>MCWTKQTIYKGCRHGCVEETICDDEKQRRRERERRSSWLVLLCPCFFLAPAAPGGEERCRLKPILEPLNGKCPRCLEEEANAAVCSGPGFVDDDDDDDDNPPRRPEAAVADASRRYGFIGDKHLHAAGRPASAGPRRDTRRGRSGPSSRSRREGTDPVEARRARQPLYTNVRYEKAVRRERLRREQRNPEAHEHYSQHAQRTPGYRSGNQDQDQDQGQGPSGPTAGPGGHADSQPFQPLASTAHLAPRPLQRSLARADRDVARGAGANGRSTARARRSAPLSDLLEDGSGWGAQDDTAAGPPESTPGLSLDELIEEVEELWRTAPNQRR</sequence>
<feature type="region of interest" description="Disordered" evidence="1">
    <location>
        <begin position="86"/>
        <end position="310"/>
    </location>
</feature>
<dbReference type="AlphaFoldDB" id="A0AAD9LYZ3"/>